<keyword evidence="4" id="KW-1185">Reference proteome</keyword>
<feature type="coiled-coil region" evidence="1">
    <location>
        <begin position="91"/>
        <end position="118"/>
    </location>
</feature>
<evidence type="ECO:0000256" key="1">
    <source>
        <dbReference type="SAM" id="Coils"/>
    </source>
</evidence>
<feature type="compositionally biased region" description="Gly residues" evidence="2">
    <location>
        <begin position="30"/>
        <end position="56"/>
    </location>
</feature>
<accession>A0ABN9QQJ6</accession>
<feature type="compositionally biased region" description="Low complexity" evidence="2">
    <location>
        <begin position="1"/>
        <end position="12"/>
    </location>
</feature>
<proteinExistence type="predicted"/>
<evidence type="ECO:0000256" key="2">
    <source>
        <dbReference type="SAM" id="MobiDB-lite"/>
    </source>
</evidence>
<reference evidence="3" key="1">
    <citation type="submission" date="2023-10" db="EMBL/GenBank/DDBJ databases">
        <authorList>
            <person name="Chen Y."/>
            <person name="Shah S."/>
            <person name="Dougan E. K."/>
            <person name="Thang M."/>
            <person name="Chan C."/>
        </authorList>
    </citation>
    <scope>NUCLEOTIDE SEQUENCE [LARGE SCALE GENOMIC DNA]</scope>
</reference>
<evidence type="ECO:0000313" key="3">
    <source>
        <dbReference type="EMBL" id="CAK0806256.1"/>
    </source>
</evidence>
<feature type="region of interest" description="Disordered" evidence="2">
    <location>
        <begin position="1"/>
        <end position="65"/>
    </location>
</feature>
<comment type="caution">
    <text evidence="3">The sequence shown here is derived from an EMBL/GenBank/DDBJ whole genome shotgun (WGS) entry which is preliminary data.</text>
</comment>
<gene>
    <name evidence="3" type="ORF">PCOR1329_LOCUS12559</name>
</gene>
<protein>
    <submittedName>
        <fullName evidence="3">Uncharacterized protein</fullName>
    </submittedName>
</protein>
<evidence type="ECO:0000313" key="4">
    <source>
        <dbReference type="Proteomes" id="UP001189429"/>
    </source>
</evidence>
<dbReference type="Proteomes" id="UP001189429">
    <property type="component" value="Unassembled WGS sequence"/>
</dbReference>
<feature type="compositionally biased region" description="Gly residues" evidence="2">
    <location>
        <begin position="13"/>
        <end position="24"/>
    </location>
</feature>
<name>A0ABN9QQJ6_9DINO</name>
<keyword evidence="1" id="KW-0175">Coiled coil</keyword>
<feature type="non-terminal residue" evidence="3">
    <location>
        <position position="268"/>
    </location>
</feature>
<sequence length="268" mass="28568">MGAALRPGPQLLGLGGKGGKGHAGASGQHGAPGGGDAGGGGPAAPGLQLVGGGGFSKGPPRQFGDQDLPWLKQLAATFKELGDKQQFEHAFEAARVQLDKAVQAAERIEQSLAEAKGKAVLAHTEYKRREAEYHDTVRALQQVLPAGPGAVPDSKGRPLLDLNALLDGADVELDDRGAFGIDDEGFVLSSSERAELDRRRAELLGIFRGATKAAFGQAKGKAASLVEEHKEFNRRMPDSKRRGQQQVRVLLKCRPRLWRRETACRTMI</sequence>
<organism evidence="3 4">
    <name type="scientific">Prorocentrum cordatum</name>
    <dbReference type="NCBI Taxonomy" id="2364126"/>
    <lineage>
        <taxon>Eukaryota</taxon>
        <taxon>Sar</taxon>
        <taxon>Alveolata</taxon>
        <taxon>Dinophyceae</taxon>
        <taxon>Prorocentrales</taxon>
        <taxon>Prorocentraceae</taxon>
        <taxon>Prorocentrum</taxon>
    </lineage>
</organism>
<dbReference type="EMBL" id="CAUYUJ010003675">
    <property type="protein sequence ID" value="CAK0806256.1"/>
    <property type="molecule type" value="Genomic_DNA"/>
</dbReference>